<accession>A0A9P4RCT6</accession>
<proteinExistence type="predicted"/>
<protein>
    <submittedName>
        <fullName evidence="2">Uncharacterized protein</fullName>
    </submittedName>
</protein>
<dbReference type="AlphaFoldDB" id="A0A9P4RCT6"/>
<evidence type="ECO:0000313" key="2">
    <source>
        <dbReference type="EMBL" id="KAF2740736.1"/>
    </source>
</evidence>
<comment type="caution">
    <text evidence="2">The sequence shown here is derived from an EMBL/GenBank/DDBJ whole genome shotgun (WGS) entry which is preliminary data.</text>
</comment>
<feature type="region of interest" description="Disordered" evidence="1">
    <location>
        <begin position="48"/>
        <end position="142"/>
    </location>
</feature>
<evidence type="ECO:0000256" key="1">
    <source>
        <dbReference type="SAM" id="MobiDB-lite"/>
    </source>
</evidence>
<evidence type="ECO:0000313" key="3">
    <source>
        <dbReference type="Proteomes" id="UP000799444"/>
    </source>
</evidence>
<gene>
    <name evidence="2" type="ORF">EJ04DRAFT_164321</name>
</gene>
<dbReference type="OrthoDB" id="5397628at2759"/>
<name>A0A9P4RCT6_9PLEO</name>
<sequence>MASILRQLNRLLPFTDPNTPLLQDLIHTLILCGTLYFGPQIVAYYNSHRQQPRSPTHPLSPTNNPPAATPDIPIDENLVLQPDTDDDLDPQPPPLAPTPPATADPPFAAPPDEPGPANPDRPPVTPANRIVGAKKAKSLARKDQRRAYFEFHRAQAEQRKQEEARDAPEREAALAAVKARRAEVEREIADAERARRERRKEEERAEQRDEVERRERVLGRVREEVDEFGAVDIEVLAEEEGRSKEWVEKLVRAAGVVHSGGEKGAHIMITGGGWLVRIDEDVMRKAYMEAIAFGDKNGGKISFGQMGGLLEKAMRARMKA</sequence>
<feature type="compositionally biased region" description="Polar residues" evidence="1">
    <location>
        <begin position="48"/>
        <end position="62"/>
    </location>
</feature>
<keyword evidence="3" id="KW-1185">Reference proteome</keyword>
<feature type="region of interest" description="Disordered" evidence="1">
    <location>
        <begin position="191"/>
        <end position="212"/>
    </location>
</feature>
<feature type="compositionally biased region" description="Pro residues" evidence="1">
    <location>
        <begin position="90"/>
        <end position="125"/>
    </location>
</feature>
<dbReference type="EMBL" id="ML996099">
    <property type="protein sequence ID" value="KAF2740736.1"/>
    <property type="molecule type" value="Genomic_DNA"/>
</dbReference>
<dbReference type="Proteomes" id="UP000799444">
    <property type="component" value="Unassembled WGS sequence"/>
</dbReference>
<reference evidence="2" key="1">
    <citation type="journal article" date="2020" name="Stud. Mycol.">
        <title>101 Dothideomycetes genomes: a test case for predicting lifestyles and emergence of pathogens.</title>
        <authorList>
            <person name="Haridas S."/>
            <person name="Albert R."/>
            <person name="Binder M."/>
            <person name="Bloem J."/>
            <person name="Labutti K."/>
            <person name="Salamov A."/>
            <person name="Andreopoulos B."/>
            <person name="Baker S."/>
            <person name="Barry K."/>
            <person name="Bills G."/>
            <person name="Bluhm B."/>
            <person name="Cannon C."/>
            <person name="Castanera R."/>
            <person name="Culley D."/>
            <person name="Daum C."/>
            <person name="Ezra D."/>
            <person name="Gonzalez J."/>
            <person name="Henrissat B."/>
            <person name="Kuo A."/>
            <person name="Liang C."/>
            <person name="Lipzen A."/>
            <person name="Lutzoni F."/>
            <person name="Magnuson J."/>
            <person name="Mondo S."/>
            <person name="Nolan M."/>
            <person name="Ohm R."/>
            <person name="Pangilinan J."/>
            <person name="Park H.-J."/>
            <person name="Ramirez L."/>
            <person name="Alfaro M."/>
            <person name="Sun H."/>
            <person name="Tritt A."/>
            <person name="Yoshinaga Y."/>
            <person name="Zwiers L.-H."/>
            <person name="Turgeon B."/>
            <person name="Goodwin S."/>
            <person name="Spatafora J."/>
            <person name="Crous P."/>
            <person name="Grigoriev I."/>
        </authorList>
    </citation>
    <scope>NUCLEOTIDE SEQUENCE</scope>
    <source>
        <strain evidence="2">CBS 125425</strain>
    </source>
</reference>
<organism evidence="2 3">
    <name type="scientific">Polyplosphaeria fusca</name>
    <dbReference type="NCBI Taxonomy" id="682080"/>
    <lineage>
        <taxon>Eukaryota</taxon>
        <taxon>Fungi</taxon>
        <taxon>Dikarya</taxon>
        <taxon>Ascomycota</taxon>
        <taxon>Pezizomycotina</taxon>
        <taxon>Dothideomycetes</taxon>
        <taxon>Pleosporomycetidae</taxon>
        <taxon>Pleosporales</taxon>
        <taxon>Tetraplosphaeriaceae</taxon>
        <taxon>Polyplosphaeria</taxon>
    </lineage>
</organism>